<dbReference type="AlphaFoldDB" id="A0A913Z5J2"/>
<evidence type="ECO:0000313" key="3">
    <source>
        <dbReference type="Proteomes" id="UP000887568"/>
    </source>
</evidence>
<dbReference type="OMA" id="SARNYHQ"/>
<keyword evidence="3" id="KW-1185">Reference proteome</keyword>
<feature type="compositionally biased region" description="Acidic residues" evidence="1">
    <location>
        <begin position="1098"/>
        <end position="1115"/>
    </location>
</feature>
<feature type="region of interest" description="Disordered" evidence="1">
    <location>
        <begin position="1"/>
        <end position="41"/>
    </location>
</feature>
<feature type="compositionally biased region" description="Basic and acidic residues" evidence="1">
    <location>
        <begin position="460"/>
        <end position="477"/>
    </location>
</feature>
<dbReference type="GeneID" id="119721183"/>
<feature type="compositionally biased region" description="Polar residues" evidence="1">
    <location>
        <begin position="345"/>
        <end position="357"/>
    </location>
</feature>
<feature type="region of interest" description="Disordered" evidence="1">
    <location>
        <begin position="938"/>
        <end position="1144"/>
    </location>
</feature>
<evidence type="ECO:0008006" key="4">
    <source>
        <dbReference type="Google" id="ProtNLM"/>
    </source>
</evidence>
<dbReference type="CTD" id="9786"/>
<protein>
    <recommendedName>
        <fullName evidence="4">TALPID3</fullName>
    </recommendedName>
</protein>
<feature type="compositionally biased region" description="Basic and acidic residues" evidence="1">
    <location>
        <begin position="1037"/>
        <end position="1050"/>
    </location>
</feature>
<feature type="region of interest" description="Disordered" evidence="1">
    <location>
        <begin position="1193"/>
        <end position="1231"/>
    </location>
</feature>
<feature type="compositionally biased region" description="Basic and acidic residues" evidence="1">
    <location>
        <begin position="1"/>
        <end position="21"/>
    </location>
</feature>
<feature type="compositionally biased region" description="Pro residues" evidence="1">
    <location>
        <begin position="531"/>
        <end position="543"/>
    </location>
</feature>
<dbReference type="Pfam" id="PF15324">
    <property type="entry name" value="TALPID3"/>
    <property type="match status" value="1"/>
</dbReference>
<evidence type="ECO:0000256" key="1">
    <source>
        <dbReference type="SAM" id="MobiDB-lite"/>
    </source>
</evidence>
<dbReference type="EnsemblMetazoa" id="XM_038191086.1">
    <property type="protein sequence ID" value="XP_038047014.1"/>
    <property type="gene ID" value="LOC119721183"/>
</dbReference>
<feature type="compositionally biased region" description="Basic and acidic residues" evidence="1">
    <location>
        <begin position="1016"/>
        <end position="1029"/>
    </location>
</feature>
<feature type="region of interest" description="Disordered" evidence="1">
    <location>
        <begin position="588"/>
        <end position="607"/>
    </location>
</feature>
<dbReference type="RefSeq" id="XP_038047014.1">
    <property type="nucleotide sequence ID" value="XM_038191086.1"/>
</dbReference>
<sequence length="1272" mass="137355">MKEMKTDLIKNLHSEGRDGRVRQSHLHSPTRRRRAELHEEAEREWDELMQRRLQPAPVDLYLRKPPTLPDTTLPFSQPKQPLSPSHYNAPLHPSLCADAKAVLDKVQSSKSCLEANLEAVVRAKEQEEFYNYLDSLHLHGEAAEKAQLRYRVGRMIAALDDEIKQEVSKPRKPHPSVHIPEKDTTGAGLGQGPAASARLARAGGRKKPVSARIDSGLRKGQQPPSAVGEKAGTVGRHNKENVAQTKKQPASRAKKQMPIDHNQDEAYLTRIYGKALYQARRSTMKKEPYLKYATSSPQPKPSRVPFASQVKGTEMKSAKIQTESSSRTIQIPRPANQFFFDPYPLTSSSVQHPQSGPTPVLPSPPVHHQPVPLTAPSHGQLIPMAVALAPPQVGGLTQPVTIQTDGLEKGVVKELEKREVRSNVAVVNIQSEEKRPKLTVQHLPAVDIDTELSSQASSVAEHDRVPEGGTPKDRRAEITPPDEENLPGQTQFSHYLAVTEDAEPEEESEDELPTPGISLPGRYTETRRPYHGPPFPPQAPHPNPSNVGPSSDQLAGGIRKDIMENAAMEWIEQELMARMISELYSRQPVQEPRPVSPDSSMASSANDSIVETIGPAGLQLFVDAGQAVDHTLVSALVREVLEEKVTAAVGQHDRDIPGRQPTTPTPPVMPQTDSKSPIPTPEVTPKASPVHTPPLMASRVATPLASPSGASPVESETESVKELALTQNTTTGDEPIAAPRTHVTTPINTPAPSPPPDIPTPERSPRESPKLISVADGFVVTPVRTPEPVSPEPEVEESVVLPPSPEPVVVEEEPVPPTPSPSLPTPSTPTPTPSSDTTTQPTPSTETAGHTISEGEWLISVKSEGQVEESTEDEPGVVAMREVSNSSSIDSTLMGAEDIEKDMQEYELSEGEISPIKRTPKLHSQDPVVAILAHMRQRPDPSAGPIGIPPYPTASQTLNNNDTKSLGEVSLGQCPALTPSSERLLFKEAYGAEPPEVTPRSGVAKRSPGEVGSEEEQVRAGKQTVEDSTMRMSQLDGTKREEPTRDKESDTAGQRTTVTRPLPAQRIIQVVGKSSSPEPAQRDRTKDLSEMIPRQESDDISEGSIDGEDNDDDEGGVNQSGVREKITSRAPIPSNLFGTQTMSDLDTRTLTPDALNLEALLQSGYLSQTFSQSEGGTSEFEFTKPSMVPVGVSSGIQLPATRPRAFEADSPEGPHKRKDDGTKAGGGMSFSVTLPSAVESAGLDLSQTISEGEIPAADTTSDISEISGGPIL</sequence>
<dbReference type="PANTHER" id="PTHR15721:SF2">
    <property type="entry name" value="PROTEIN TALPID3"/>
    <property type="match status" value="1"/>
</dbReference>
<organism evidence="2 3">
    <name type="scientific">Patiria miniata</name>
    <name type="common">Bat star</name>
    <name type="synonym">Asterina miniata</name>
    <dbReference type="NCBI Taxonomy" id="46514"/>
    <lineage>
        <taxon>Eukaryota</taxon>
        <taxon>Metazoa</taxon>
        <taxon>Echinodermata</taxon>
        <taxon>Eleutherozoa</taxon>
        <taxon>Asterozoa</taxon>
        <taxon>Asteroidea</taxon>
        <taxon>Valvatacea</taxon>
        <taxon>Valvatida</taxon>
        <taxon>Asterinidae</taxon>
        <taxon>Patiria</taxon>
    </lineage>
</organism>
<name>A0A913Z5J2_PATMI</name>
<feature type="compositionally biased region" description="Basic and acidic residues" evidence="1">
    <location>
        <begin position="648"/>
        <end position="657"/>
    </location>
</feature>
<feature type="compositionally biased region" description="Low complexity" evidence="1">
    <location>
        <begin position="833"/>
        <end position="847"/>
    </location>
</feature>
<feature type="compositionally biased region" description="Acidic residues" evidence="1">
    <location>
        <begin position="866"/>
        <end position="875"/>
    </location>
</feature>
<dbReference type="PANTHER" id="PTHR15721">
    <property type="entry name" value="KIAA0586 PROTEIN"/>
    <property type="match status" value="1"/>
</dbReference>
<dbReference type="OrthoDB" id="10057439at2759"/>
<feature type="compositionally biased region" description="Basic and acidic residues" evidence="1">
    <location>
        <begin position="1204"/>
        <end position="1222"/>
    </location>
</feature>
<feature type="compositionally biased region" description="Pro residues" evidence="1">
    <location>
        <begin position="749"/>
        <end position="759"/>
    </location>
</feature>
<feature type="region of interest" description="Disordered" evidence="1">
    <location>
        <begin position="342"/>
        <end position="364"/>
    </location>
</feature>
<dbReference type="Proteomes" id="UP000887568">
    <property type="component" value="Unplaced"/>
</dbReference>
<feature type="compositionally biased region" description="Acidic residues" evidence="1">
    <location>
        <begin position="500"/>
        <end position="512"/>
    </location>
</feature>
<feature type="compositionally biased region" description="Basic residues" evidence="1">
    <location>
        <begin position="22"/>
        <end position="35"/>
    </location>
</feature>
<feature type="compositionally biased region" description="Low complexity" evidence="1">
    <location>
        <begin position="192"/>
        <end position="202"/>
    </location>
</feature>
<evidence type="ECO:0000313" key="2">
    <source>
        <dbReference type="EnsemblMetazoa" id="XP_038047014.1"/>
    </source>
</evidence>
<feature type="region of interest" description="Disordered" evidence="1">
    <location>
        <begin position="1249"/>
        <end position="1272"/>
    </location>
</feature>
<reference evidence="2" key="1">
    <citation type="submission" date="2022-11" db="UniProtKB">
        <authorList>
            <consortium name="EnsemblMetazoa"/>
        </authorList>
    </citation>
    <scope>IDENTIFICATION</scope>
</reference>
<proteinExistence type="predicted"/>
<feature type="region of interest" description="Disordered" evidence="1">
    <location>
        <begin position="648"/>
        <end position="893"/>
    </location>
</feature>
<feature type="region of interest" description="Disordered" evidence="1">
    <location>
        <begin position="164"/>
        <end position="258"/>
    </location>
</feature>
<accession>A0A913Z5J2</accession>
<feature type="compositionally biased region" description="Polar residues" evidence="1">
    <location>
        <begin position="597"/>
        <end position="607"/>
    </location>
</feature>
<feature type="compositionally biased region" description="Pro residues" evidence="1">
    <location>
        <begin position="815"/>
        <end position="832"/>
    </location>
</feature>
<dbReference type="PRINTS" id="PR01217">
    <property type="entry name" value="PRICHEXTENSN"/>
</dbReference>
<dbReference type="GO" id="GO:0007224">
    <property type="term" value="P:smoothened signaling pathway"/>
    <property type="evidence" value="ECO:0007669"/>
    <property type="project" value="InterPro"/>
</dbReference>
<dbReference type="GO" id="GO:0036064">
    <property type="term" value="C:ciliary basal body"/>
    <property type="evidence" value="ECO:0007669"/>
    <property type="project" value="TreeGrafter"/>
</dbReference>
<feature type="compositionally biased region" description="Basic and acidic residues" evidence="1">
    <location>
        <begin position="1080"/>
        <end position="1097"/>
    </location>
</feature>
<feature type="region of interest" description="Disordered" evidence="1">
    <location>
        <begin position="453"/>
        <end position="555"/>
    </location>
</feature>
<dbReference type="GO" id="GO:0005814">
    <property type="term" value="C:centriole"/>
    <property type="evidence" value="ECO:0007669"/>
    <property type="project" value="TreeGrafter"/>
</dbReference>
<feature type="compositionally biased region" description="Polar residues" evidence="1">
    <location>
        <begin position="953"/>
        <end position="964"/>
    </location>
</feature>
<dbReference type="InterPro" id="IPR029246">
    <property type="entry name" value="TALPID3"/>
</dbReference>